<keyword evidence="3" id="KW-1003">Cell membrane</keyword>
<name>A0ABW2IFV5_9BURK</name>
<dbReference type="PANTHER" id="PTHR30574:SF1">
    <property type="entry name" value="SULPHUR TRANSPORT DOMAIN-CONTAINING PROTEIN"/>
    <property type="match status" value="1"/>
</dbReference>
<evidence type="ECO:0000256" key="9">
    <source>
        <dbReference type="SAM" id="Phobius"/>
    </source>
</evidence>
<reference evidence="11" key="1">
    <citation type="journal article" date="2019" name="Int. J. Syst. Evol. Microbiol.">
        <title>The Global Catalogue of Microorganisms (GCM) 10K type strain sequencing project: providing services to taxonomists for standard genome sequencing and annotation.</title>
        <authorList>
            <consortium name="The Broad Institute Genomics Platform"/>
            <consortium name="The Broad Institute Genome Sequencing Center for Infectious Disease"/>
            <person name="Wu L."/>
            <person name="Ma J."/>
        </authorList>
    </citation>
    <scope>NUCLEOTIDE SEQUENCE [LARGE SCALE GENOMIC DNA]</scope>
    <source>
        <strain evidence="11">KACC 12508</strain>
    </source>
</reference>
<dbReference type="Pfam" id="PF04143">
    <property type="entry name" value="Sulf_transp"/>
    <property type="match status" value="1"/>
</dbReference>
<keyword evidence="11" id="KW-1185">Reference proteome</keyword>
<feature type="transmembrane region" description="Helical" evidence="9">
    <location>
        <begin position="78"/>
        <end position="97"/>
    </location>
</feature>
<keyword evidence="7 9" id="KW-0472">Membrane</keyword>
<accession>A0ABW2IFV5</accession>
<comment type="subcellular location">
    <subcellularLocation>
        <location evidence="1">Cell inner membrane</location>
        <topology evidence="1">Multi-pass membrane protein</topology>
    </subcellularLocation>
</comment>
<feature type="transmembrane region" description="Helical" evidence="9">
    <location>
        <begin position="52"/>
        <end position="72"/>
    </location>
</feature>
<keyword evidence="4" id="KW-0997">Cell inner membrane</keyword>
<evidence type="ECO:0000256" key="4">
    <source>
        <dbReference type="ARBA" id="ARBA00022519"/>
    </source>
</evidence>
<dbReference type="InterPro" id="IPR007272">
    <property type="entry name" value="Sulf_transp_TsuA/YedE"/>
</dbReference>
<evidence type="ECO:0000256" key="3">
    <source>
        <dbReference type="ARBA" id="ARBA00022475"/>
    </source>
</evidence>
<protein>
    <submittedName>
        <fullName evidence="10">YeeE/YedE family protein</fullName>
    </submittedName>
</protein>
<dbReference type="PANTHER" id="PTHR30574">
    <property type="entry name" value="INNER MEMBRANE PROTEIN YEDE"/>
    <property type="match status" value="1"/>
</dbReference>
<dbReference type="Proteomes" id="UP001596542">
    <property type="component" value="Unassembled WGS sequence"/>
</dbReference>
<evidence type="ECO:0000256" key="2">
    <source>
        <dbReference type="ARBA" id="ARBA00022448"/>
    </source>
</evidence>
<proteinExistence type="inferred from homology"/>
<comment type="similarity">
    <text evidence="8">Belongs to the TsuA/YedE (TC 9.B.102) family.</text>
</comment>
<feature type="transmembrane region" description="Helical" evidence="9">
    <location>
        <begin position="12"/>
        <end position="31"/>
    </location>
</feature>
<comment type="caution">
    <text evidence="10">The sequence shown here is derived from an EMBL/GenBank/DDBJ whole genome shotgun (WGS) entry which is preliminary data.</text>
</comment>
<keyword evidence="2" id="KW-0813">Transport</keyword>
<evidence type="ECO:0000256" key="6">
    <source>
        <dbReference type="ARBA" id="ARBA00022989"/>
    </source>
</evidence>
<evidence type="ECO:0000256" key="8">
    <source>
        <dbReference type="ARBA" id="ARBA00035655"/>
    </source>
</evidence>
<evidence type="ECO:0000256" key="7">
    <source>
        <dbReference type="ARBA" id="ARBA00023136"/>
    </source>
</evidence>
<feature type="transmembrane region" description="Helical" evidence="9">
    <location>
        <begin position="118"/>
        <end position="138"/>
    </location>
</feature>
<gene>
    <name evidence="10" type="ORF">ACFQPC_17720</name>
</gene>
<keyword evidence="6 9" id="KW-1133">Transmembrane helix</keyword>
<evidence type="ECO:0000256" key="1">
    <source>
        <dbReference type="ARBA" id="ARBA00004429"/>
    </source>
</evidence>
<evidence type="ECO:0000313" key="10">
    <source>
        <dbReference type="EMBL" id="MFC7289893.1"/>
    </source>
</evidence>
<dbReference type="EMBL" id="JBHTBU010000003">
    <property type="protein sequence ID" value="MFC7289893.1"/>
    <property type="molecule type" value="Genomic_DNA"/>
</dbReference>
<keyword evidence="5 9" id="KW-0812">Transmembrane</keyword>
<dbReference type="RefSeq" id="WP_382273146.1">
    <property type="nucleotide sequence ID" value="NZ_JBHTBU010000003.1"/>
</dbReference>
<evidence type="ECO:0000313" key="11">
    <source>
        <dbReference type="Proteomes" id="UP001596542"/>
    </source>
</evidence>
<sequence>MTIDWIHFTPWHALAGGLLIGLAAALFILFNGKIAGISGILGGLLRPVKGDLLWRVAFLLGLMAAPLVFALFQPLPDATIDASNVTLVVAGLLVGLGTRYGAGCTSGHGVCGLSRLSLRSLVATLAFMAAGFLTVYIVRHLIA</sequence>
<organism evidence="10 11">
    <name type="scientific">Herminiimonas glaciei</name>
    <dbReference type="NCBI Taxonomy" id="523788"/>
    <lineage>
        <taxon>Bacteria</taxon>
        <taxon>Pseudomonadati</taxon>
        <taxon>Pseudomonadota</taxon>
        <taxon>Betaproteobacteria</taxon>
        <taxon>Burkholderiales</taxon>
        <taxon>Oxalobacteraceae</taxon>
        <taxon>Herminiimonas</taxon>
    </lineage>
</organism>
<evidence type="ECO:0000256" key="5">
    <source>
        <dbReference type="ARBA" id="ARBA00022692"/>
    </source>
</evidence>